<dbReference type="InterPro" id="IPR043504">
    <property type="entry name" value="Peptidase_S1_PA_chymotrypsin"/>
</dbReference>
<evidence type="ECO:0000256" key="5">
    <source>
        <dbReference type="ARBA" id="ARBA00022737"/>
    </source>
</evidence>
<organism evidence="17 18">
    <name type="scientific">Callorhinchus milii</name>
    <name type="common">Ghost shark</name>
    <dbReference type="NCBI Taxonomy" id="7868"/>
    <lineage>
        <taxon>Eukaryota</taxon>
        <taxon>Metazoa</taxon>
        <taxon>Chordata</taxon>
        <taxon>Craniata</taxon>
        <taxon>Vertebrata</taxon>
        <taxon>Chondrichthyes</taxon>
        <taxon>Holocephali</taxon>
        <taxon>Chimaeriformes</taxon>
        <taxon>Callorhinchidae</taxon>
        <taxon>Callorhinchus</taxon>
    </lineage>
</organism>
<dbReference type="GO" id="GO:0005576">
    <property type="term" value="C:extracellular region"/>
    <property type="evidence" value="ECO:0007669"/>
    <property type="project" value="UniProtKB-SubCell"/>
</dbReference>
<dbReference type="InterPro" id="IPR023415">
    <property type="entry name" value="LDLR_class-A_CS"/>
</dbReference>
<reference evidence="18" key="3">
    <citation type="journal article" date="2014" name="Nature">
        <title>Elephant shark genome provides unique insights into gnathostome evolution.</title>
        <authorList>
            <consortium name="International Elephant Shark Genome Sequencing Consortium"/>
            <person name="Venkatesh B."/>
            <person name="Lee A.P."/>
            <person name="Ravi V."/>
            <person name="Maurya A.K."/>
            <person name="Lian M.M."/>
            <person name="Swann J.B."/>
            <person name="Ohta Y."/>
            <person name="Flajnik M.F."/>
            <person name="Sutoh Y."/>
            <person name="Kasahara M."/>
            <person name="Hoon S."/>
            <person name="Gangu V."/>
            <person name="Roy S.W."/>
            <person name="Irimia M."/>
            <person name="Korzh V."/>
            <person name="Kondrychyn I."/>
            <person name="Lim Z.W."/>
            <person name="Tay B.H."/>
            <person name="Tohari S."/>
            <person name="Kong K.W."/>
            <person name="Ho S."/>
            <person name="Lorente-Galdos B."/>
            <person name="Quilez J."/>
            <person name="Marques-Bonet T."/>
            <person name="Raney B.J."/>
            <person name="Ingham P.W."/>
            <person name="Tay A."/>
            <person name="Hillier L.W."/>
            <person name="Minx P."/>
            <person name="Boehm T."/>
            <person name="Wilson R.K."/>
            <person name="Brenner S."/>
            <person name="Warren W.C."/>
        </authorList>
    </citation>
    <scope>NUCLEOTIDE SEQUENCE [LARGE SCALE GENOMIC DNA]</scope>
</reference>
<dbReference type="PROSITE" id="PS50068">
    <property type="entry name" value="LDLRA_2"/>
    <property type="match status" value="2"/>
</dbReference>
<evidence type="ECO:0000256" key="10">
    <source>
        <dbReference type="ARBA" id="ARBA00023180"/>
    </source>
</evidence>
<evidence type="ECO:0000256" key="12">
    <source>
        <dbReference type="PROSITE-ProRule" id="PRU00196"/>
    </source>
</evidence>
<dbReference type="STRING" id="7868.ENSCMIP00000025695"/>
<dbReference type="Gene3D" id="4.10.400.10">
    <property type="entry name" value="Low-density Lipoprotein Receptor"/>
    <property type="match status" value="2"/>
</dbReference>
<dbReference type="CDD" id="cd00190">
    <property type="entry name" value="Tryp_SPc"/>
    <property type="match status" value="1"/>
</dbReference>
<dbReference type="SMART" id="SM00057">
    <property type="entry name" value="FIMAC"/>
    <property type="match status" value="1"/>
</dbReference>
<dbReference type="AlphaFoldDB" id="A0A4W3IYK1"/>
<dbReference type="InterPro" id="IPR048719">
    <property type="entry name" value="CFAI_KAZAL"/>
</dbReference>
<dbReference type="InterPro" id="IPR036772">
    <property type="entry name" value="SRCR-like_dom_sf"/>
</dbReference>
<feature type="signal peptide" evidence="14">
    <location>
        <begin position="1"/>
        <end position="17"/>
    </location>
</feature>
<dbReference type="PRINTS" id="PR00722">
    <property type="entry name" value="CHYMOTRYPSIN"/>
</dbReference>
<dbReference type="Pfam" id="PF21286">
    <property type="entry name" value="CFAI_FIMAC_N"/>
    <property type="match status" value="1"/>
</dbReference>
<dbReference type="InterPro" id="IPR001190">
    <property type="entry name" value="SRCR"/>
</dbReference>
<dbReference type="PROSITE" id="PS50287">
    <property type="entry name" value="SRCR_2"/>
    <property type="match status" value="1"/>
</dbReference>
<dbReference type="InterPro" id="IPR002172">
    <property type="entry name" value="LDrepeatLR_classA_rpt"/>
</dbReference>
<dbReference type="Gene3D" id="2.40.10.10">
    <property type="entry name" value="Trypsin-like serine proteases"/>
    <property type="match status" value="1"/>
</dbReference>
<dbReference type="SMART" id="SM00192">
    <property type="entry name" value="LDLa"/>
    <property type="match status" value="2"/>
</dbReference>
<dbReference type="PROSITE" id="PS50240">
    <property type="entry name" value="TRYPSIN_DOM"/>
    <property type="match status" value="1"/>
</dbReference>
<name>A0A4W3IYK1_CALMI</name>
<keyword evidence="9 12" id="KW-1015">Disulfide bond</keyword>
<feature type="domain" description="SRCR" evidence="16">
    <location>
        <begin position="148"/>
        <end position="249"/>
    </location>
</feature>
<dbReference type="PANTHER" id="PTHR24252:SF7">
    <property type="entry name" value="HYALIN"/>
    <property type="match status" value="1"/>
</dbReference>
<dbReference type="GO" id="GO:0016020">
    <property type="term" value="C:membrane"/>
    <property type="evidence" value="ECO:0007669"/>
    <property type="project" value="InterPro"/>
</dbReference>
<dbReference type="InterPro" id="IPR036055">
    <property type="entry name" value="LDL_receptor-like_sf"/>
</dbReference>
<dbReference type="GO" id="GO:0002376">
    <property type="term" value="P:immune system process"/>
    <property type="evidence" value="ECO:0007669"/>
    <property type="project" value="UniProtKB-KW"/>
</dbReference>
<feature type="chain" id="PRO_5021297421" evidence="14">
    <location>
        <begin position="18"/>
        <end position="615"/>
    </location>
</feature>
<dbReference type="GO" id="GO:0006508">
    <property type="term" value="P:proteolysis"/>
    <property type="evidence" value="ECO:0007669"/>
    <property type="project" value="UniProtKB-KW"/>
</dbReference>
<dbReference type="InterPro" id="IPR009003">
    <property type="entry name" value="Peptidase_S1_PA"/>
</dbReference>
<reference evidence="18" key="2">
    <citation type="journal article" date="2007" name="PLoS Biol.">
        <title>Survey sequencing and comparative analysis of the elephant shark (Callorhinchus milii) genome.</title>
        <authorList>
            <person name="Venkatesh B."/>
            <person name="Kirkness E.F."/>
            <person name="Loh Y.H."/>
            <person name="Halpern A.L."/>
            <person name="Lee A.P."/>
            <person name="Johnson J."/>
            <person name="Dandona N."/>
            <person name="Viswanathan L.D."/>
            <person name="Tay A."/>
            <person name="Venter J.C."/>
            <person name="Strausberg R.L."/>
            <person name="Brenner S."/>
        </authorList>
    </citation>
    <scope>NUCLEOTIDE SEQUENCE [LARGE SCALE GENOMIC DNA]</scope>
</reference>
<dbReference type="SUPFAM" id="SSF56487">
    <property type="entry name" value="SRCR-like"/>
    <property type="match status" value="1"/>
</dbReference>
<feature type="disulfide bond" evidence="12">
    <location>
        <begin position="215"/>
        <end position="225"/>
    </location>
</feature>
<dbReference type="Proteomes" id="UP000314986">
    <property type="component" value="Unassembled WGS sequence"/>
</dbReference>
<dbReference type="SMART" id="SM00202">
    <property type="entry name" value="SR"/>
    <property type="match status" value="1"/>
</dbReference>
<dbReference type="SUPFAM" id="SSF57424">
    <property type="entry name" value="LDL receptor-like module"/>
    <property type="match status" value="2"/>
</dbReference>
<keyword evidence="7 13" id="KW-0720">Serine protease</keyword>
<evidence type="ECO:0000256" key="13">
    <source>
        <dbReference type="RuleBase" id="RU363034"/>
    </source>
</evidence>
<feature type="disulfide bond" evidence="11">
    <location>
        <begin position="276"/>
        <end position="291"/>
    </location>
</feature>
<feature type="domain" description="Peptidase S1" evidence="15">
    <location>
        <begin position="374"/>
        <end position="606"/>
    </location>
</feature>
<dbReference type="GO" id="GO:0004252">
    <property type="term" value="F:serine-type endopeptidase activity"/>
    <property type="evidence" value="ECO:0007669"/>
    <property type="project" value="InterPro"/>
</dbReference>
<dbReference type="FunFam" id="2.40.10.10:FF:000003">
    <property type="entry name" value="Transmembrane serine protease 3"/>
    <property type="match status" value="1"/>
</dbReference>
<dbReference type="InParanoid" id="A0A4W3IYK1"/>
<keyword evidence="6 13" id="KW-0378">Hydrolase</keyword>
<dbReference type="PROSITE" id="PS01209">
    <property type="entry name" value="LDLRA_1"/>
    <property type="match status" value="2"/>
</dbReference>
<feature type="disulfide bond" evidence="11">
    <location>
        <begin position="300"/>
        <end position="318"/>
    </location>
</feature>
<evidence type="ECO:0000256" key="2">
    <source>
        <dbReference type="ARBA" id="ARBA00022525"/>
    </source>
</evidence>
<evidence type="ECO:0000256" key="11">
    <source>
        <dbReference type="PROSITE-ProRule" id="PRU00124"/>
    </source>
</evidence>
<evidence type="ECO:0000256" key="6">
    <source>
        <dbReference type="ARBA" id="ARBA00022801"/>
    </source>
</evidence>
<keyword evidence="2" id="KW-0964">Secreted</keyword>
<dbReference type="SMART" id="SM00020">
    <property type="entry name" value="Tryp_SPc"/>
    <property type="match status" value="1"/>
</dbReference>
<dbReference type="InterPro" id="IPR003884">
    <property type="entry name" value="FacI_MAC"/>
</dbReference>
<keyword evidence="10" id="KW-0325">Glycoprotein</keyword>
<dbReference type="InterPro" id="IPR048722">
    <property type="entry name" value="CFAI_FIMAC_N"/>
</dbReference>
<dbReference type="Ensembl" id="ENSCMIT00000026118.1">
    <property type="protein sequence ID" value="ENSCMIP00000025695.1"/>
    <property type="gene ID" value="ENSCMIG00000011288.1"/>
</dbReference>
<dbReference type="PROSITE" id="PS00135">
    <property type="entry name" value="TRYPSIN_SER"/>
    <property type="match status" value="1"/>
</dbReference>
<dbReference type="InterPro" id="IPR001254">
    <property type="entry name" value="Trypsin_dom"/>
</dbReference>
<comment type="caution">
    <text evidence="12">Lacks conserved residue(s) required for the propagation of feature annotation.</text>
</comment>
<evidence type="ECO:0000256" key="14">
    <source>
        <dbReference type="SAM" id="SignalP"/>
    </source>
</evidence>
<keyword evidence="8" id="KW-0391">Immunity</keyword>
<evidence type="ECO:0000259" key="16">
    <source>
        <dbReference type="PROSITE" id="PS50287"/>
    </source>
</evidence>
<dbReference type="Gene3D" id="3.30.60.30">
    <property type="match status" value="1"/>
</dbReference>
<evidence type="ECO:0000256" key="1">
    <source>
        <dbReference type="ARBA" id="ARBA00004613"/>
    </source>
</evidence>
<dbReference type="GeneTree" id="ENSGT00930000151042"/>
<reference evidence="18" key="1">
    <citation type="journal article" date="2006" name="Science">
        <title>Ancient noncoding elements conserved in the human genome.</title>
        <authorList>
            <person name="Venkatesh B."/>
            <person name="Kirkness E.F."/>
            <person name="Loh Y.H."/>
            <person name="Halpern A.L."/>
            <person name="Lee A.P."/>
            <person name="Johnson J."/>
            <person name="Dandona N."/>
            <person name="Viswanathan L.D."/>
            <person name="Tay A."/>
            <person name="Venter J.C."/>
            <person name="Strausberg R.L."/>
            <person name="Brenner S."/>
        </authorList>
    </citation>
    <scope>NUCLEOTIDE SEQUENCE [LARGE SCALE GENOMIC DNA]</scope>
</reference>
<accession>A0A4W3IYK1</accession>
<comment type="subcellular location">
    <subcellularLocation>
        <location evidence="1">Secreted</location>
    </subcellularLocation>
</comment>
<dbReference type="Pfam" id="PF00530">
    <property type="entry name" value="SRCR"/>
    <property type="match status" value="1"/>
</dbReference>
<evidence type="ECO:0000259" key="15">
    <source>
        <dbReference type="PROSITE" id="PS50240"/>
    </source>
</evidence>
<dbReference type="InterPro" id="IPR001314">
    <property type="entry name" value="Peptidase_S1A"/>
</dbReference>
<protein>
    <submittedName>
        <fullName evidence="17">Complement factor I</fullName>
    </submittedName>
</protein>
<dbReference type="PROSITE" id="PS00134">
    <property type="entry name" value="TRYPSIN_HIS"/>
    <property type="match status" value="1"/>
</dbReference>
<dbReference type="OMA" id="YECQQPK"/>
<dbReference type="Pfam" id="PF00057">
    <property type="entry name" value="Ldl_recept_a"/>
    <property type="match status" value="2"/>
</dbReference>
<dbReference type="CDD" id="cd00112">
    <property type="entry name" value="LDLa"/>
    <property type="match status" value="2"/>
</dbReference>
<evidence type="ECO:0000256" key="7">
    <source>
        <dbReference type="ARBA" id="ARBA00022825"/>
    </source>
</evidence>
<evidence type="ECO:0000256" key="9">
    <source>
        <dbReference type="ARBA" id="ARBA00023157"/>
    </source>
</evidence>
<reference evidence="17" key="4">
    <citation type="submission" date="2025-08" db="UniProtKB">
        <authorList>
            <consortium name="Ensembl"/>
        </authorList>
    </citation>
    <scope>IDENTIFICATION</scope>
</reference>
<dbReference type="InterPro" id="IPR033116">
    <property type="entry name" value="TRYPSIN_SER"/>
</dbReference>
<sequence length="615" mass="69200">MIFSAFLLFFLCLSVTGDRQKKLKHHEEIEGTSPETVAVESQIPDRSVSSHDRISEVCLQQNHTYKSCQKVFCQPWEKCIRDSCQCKIPYQCVRVGEPSCSTKPRRFMSYCQLKASECSQDKYKFSHFGDCSLGKNAAVSLEPQKSWKGIVYFSFNNTIQNVSVCTQGNPWTMHEANVVCRELGFELGAIAPSAGSSFGNKITTGPMVNWTNARCRGFEKSLSECFHLKDIGDRSMQCATKDIATVECHRHRPDPICPTDQFKCVNGKCIPVTNACNGIDDCGDLSDELCCTECVNSYHCKSDVCIPYYSVCDGEDHCLDGSDESHCPADTKDISFTEYDAERKLLRDSSDHLFCGIANITRKTNFATARHKRLVGGIDTMQGEFPWQVAIYKQGQLNCGGSFIGGCWFLTAAHCVSTHNIANYQVRIGQWSIRDVDKNEQVLEVEKIIVHEDYNAYNLVNDIALIKIEPDLKGCISTNENIMPICVPWSDYLFRPNKTCTVSGWGQVEERKKVTFLRWAELKLMGNCSSIYASKFFEGMECAGTDSGTVDSCKGDSGGPLICIDERHEAYVWGIVSWGEKCGLRGFPGVYTKVSHYFEWIKRHVRRSLITKYNL</sequence>
<proteinExistence type="predicted"/>
<dbReference type="Pfam" id="PF00089">
    <property type="entry name" value="Trypsin"/>
    <property type="match status" value="1"/>
</dbReference>
<dbReference type="Pfam" id="PF21287">
    <property type="entry name" value="Kazal_CFAI"/>
    <property type="match status" value="1"/>
</dbReference>
<feature type="disulfide bond" evidence="11">
    <location>
        <begin position="257"/>
        <end position="269"/>
    </location>
</feature>
<keyword evidence="3 13" id="KW-0645">Protease</keyword>
<evidence type="ECO:0000313" key="17">
    <source>
        <dbReference type="Ensembl" id="ENSCMIP00000025695.1"/>
    </source>
</evidence>
<evidence type="ECO:0000313" key="18">
    <source>
        <dbReference type="Proteomes" id="UP000314986"/>
    </source>
</evidence>
<evidence type="ECO:0000256" key="8">
    <source>
        <dbReference type="ARBA" id="ARBA00022859"/>
    </source>
</evidence>
<dbReference type="PANTHER" id="PTHR24252">
    <property type="entry name" value="ACROSIN-RELATED"/>
    <property type="match status" value="1"/>
</dbReference>
<dbReference type="InterPro" id="IPR018114">
    <property type="entry name" value="TRYPSIN_HIS"/>
</dbReference>
<reference evidence="17" key="5">
    <citation type="submission" date="2025-09" db="UniProtKB">
        <authorList>
            <consortium name="Ensembl"/>
        </authorList>
    </citation>
    <scope>IDENTIFICATION</scope>
</reference>
<feature type="disulfide bond" evidence="11">
    <location>
        <begin position="264"/>
        <end position="282"/>
    </location>
</feature>
<keyword evidence="5" id="KW-0677">Repeat</keyword>
<feature type="disulfide bond" evidence="11">
    <location>
        <begin position="312"/>
        <end position="327"/>
    </location>
</feature>
<dbReference type="Gene3D" id="3.10.250.10">
    <property type="entry name" value="SRCR-like domain"/>
    <property type="match status" value="1"/>
</dbReference>
<evidence type="ECO:0000256" key="3">
    <source>
        <dbReference type="ARBA" id="ARBA00022670"/>
    </source>
</evidence>
<keyword evidence="4 14" id="KW-0732">Signal</keyword>
<gene>
    <name evidence="17" type="primary">cfi</name>
</gene>
<evidence type="ECO:0000256" key="4">
    <source>
        <dbReference type="ARBA" id="ARBA00022729"/>
    </source>
</evidence>
<dbReference type="SUPFAM" id="SSF50494">
    <property type="entry name" value="Trypsin-like serine proteases"/>
    <property type="match status" value="1"/>
</dbReference>
<keyword evidence="18" id="KW-1185">Reference proteome</keyword>